<keyword evidence="6 7" id="KW-0472">Membrane</keyword>
<feature type="domain" description="Mce/MlaD" evidence="8">
    <location>
        <begin position="39"/>
        <end position="130"/>
    </location>
</feature>
<dbReference type="EMBL" id="CP009889">
    <property type="protein sequence ID" value="AIY67196.1"/>
    <property type="molecule type" value="Genomic_DNA"/>
</dbReference>
<evidence type="ECO:0000313" key="9">
    <source>
        <dbReference type="EMBL" id="AIY67196.1"/>
    </source>
</evidence>
<dbReference type="NCBIfam" id="NF008070">
    <property type="entry name" value="PRK10807.1"/>
    <property type="match status" value="1"/>
</dbReference>
<dbReference type="AlphaFoldDB" id="A0A0A7EMA7"/>
<gene>
    <name evidence="9" type="ORF">OM33_19235</name>
</gene>
<dbReference type="OrthoDB" id="9806984at2"/>
<dbReference type="eggNOG" id="COG1463">
    <property type="taxonomic scope" value="Bacteria"/>
</dbReference>
<evidence type="ECO:0000256" key="1">
    <source>
        <dbReference type="ARBA" id="ARBA00004533"/>
    </source>
</evidence>
<dbReference type="InterPro" id="IPR003399">
    <property type="entry name" value="Mce/MlaD"/>
</dbReference>
<sequence>MNHAAAISKKRKLSPIWIIPLIAIFVACWMFYQYHKSQGTSIYITMPNAEGVIPGKTEIKVRSVKMGVIAQVRLAEDQTTVVARAVIDKDYEHLLNEDAKIWIVKTRIDETGISGLSTLLSGVYFEFLPGKSDTESRQFTLLETPPQIPDNIKGQRYLLTSKNTNVIDVGTTIFYNGYNVGQVESAKFDWQQQIMRYGIFIRSPYENLVTKNVIFWINSAIEVDLSADGINFKTSSLAKMLKGGISFAIPEGEKPDALAKQQHTFRLSSDYKKALEHRYDEYDYYVIPFEQSIRGLTPGAPVEYRGIRIGTVEEAPAMLVVGDRPAYFSTENTAVPVKVKIEYKRIFHDADIAKEFWQGNIDSWIEKGLRASLKTGNLLTGSVYIDFDLYQDVEPFKPTKLAGLKVFPSTSSGFSVMANQVSELLAKFNNLDMQTPLNSFNQTMTEYNSFAVELRELLNRKDTQILPQEFNETLAQVEKSMATFDETMLQFEKTMSDYEKGSAIYHELNSTLSQLQQLAEQLQPLTKGLNEQPNMFIFDKDLQNDPTPRKQ</sequence>
<dbReference type="GO" id="GO:0005886">
    <property type="term" value="C:plasma membrane"/>
    <property type="evidence" value="ECO:0007669"/>
    <property type="project" value="UniProtKB-SubCell"/>
</dbReference>
<reference evidence="9 10" key="1">
    <citation type="submission" date="2014-11" db="EMBL/GenBank/DDBJ databases">
        <title>Complete Genome Sequence of Pseudoalteromonas sp. Strain OCN003 Isolated from Kaneohe Bay, Oahu, Hawaii.</title>
        <authorList>
            <person name="Beurmann S."/>
            <person name="Videau P."/>
            <person name="Ushijima B."/>
            <person name="Smith A.M."/>
            <person name="Aeby G.S."/>
            <person name="Callahan S.M."/>
            <person name="Belcaid M."/>
        </authorList>
    </citation>
    <scope>NUCLEOTIDE SEQUENCE [LARGE SCALE GENOMIC DNA]</scope>
    <source>
        <strain evidence="9 10">OCN003</strain>
    </source>
</reference>
<evidence type="ECO:0000256" key="5">
    <source>
        <dbReference type="ARBA" id="ARBA00022989"/>
    </source>
</evidence>
<comment type="subcellular location">
    <subcellularLocation>
        <location evidence="1">Cell inner membrane</location>
    </subcellularLocation>
</comment>
<feature type="domain" description="Mce/MlaD" evidence="8">
    <location>
        <begin position="291"/>
        <end position="388"/>
    </location>
</feature>
<keyword evidence="10" id="KW-1185">Reference proteome</keyword>
<protein>
    <submittedName>
        <fullName evidence="9">Mammalian cell entry protein</fullName>
    </submittedName>
</protein>
<dbReference type="KEGG" id="pseo:OM33_19235"/>
<dbReference type="Proteomes" id="UP000030341">
    <property type="component" value="Chromosome 2"/>
</dbReference>
<name>A0A0A7EMA7_9GAMM</name>
<dbReference type="PANTHER" id="PTHR30462">
    <property type="entry name" value="INTERMEMBRANE TRANSPORT PROTEIN PQIB-RELATED"/>
    <property type="match status" value="1"/>
</dbReference>
<organism evidence="9 10">
    <name type="scientific">Pseudoalteromonas piratica</name>
    <dbReference type="NCBI Taxonomy" id="1348114"/>
    <lineage>
        <taxon>Bacteria</taxon>
        <taxon>Pseudomonadati</taxon>
        <taxon>Pseudomonadota</taxon>
        <taxon>Gammaproteobacteria</taxon>
        <taxon>Alteromonadales</taxon>
        <taxon>Pseudoalteromonadaceae</taxon>
        <taxon>Pseudoalteromonas</taxon>
    </lineage>
</organism>
<dbReference type="RefSeq" id="WP_040135993.1">
    <property type="nucleotide sequence ID" value="NZ_CP009889.1"/>
</dbReference>
<keyword evidence="2" id="KW-1003">Cell membrane</keyword>
<evidence type="ECO:0000256" key="6">
    <source>
        <dbReference type="ARBA" id="ARBA00023136"/>
    </source>
</evidence>
<dbReference type="HOGENOM" id="CLU_018765_3_1_6"/>
<keyword evidence="5 7" id="KW-1133">Transmembrane helix</keyword>
<evidence type="ECO:0000259" key="8">
    <source>
        <dbReference type="Pfam" id="PF02470"/>
    </source>
</evidence>
<dbReference type="eggNOG" id="COG3008">
    <property type="taxonomic scope" value="Bacteria"/>
</dbReference>
<proteinExistence type="predicted"/>
<dbReference type="PANTHER" id="PTHR30462:SF2">
    <property type="entry name" value="INTERMEMBRANE TRANSPORT PROTEIN PQIB"/>
    <property type="match status" value="1"/>
</dbReference>
<accession>A0A0A7EMA7</accession>
<evidence type="ECO:0000256" key="4">
    <source>
        <dbReference type="ARBA" id="ARBA00022692"/>
    </source>
</evidence>
<dbReference type="InterPro" id="IPR051800">
    <property type="entry name" value="PqiA-PqiB_transport"/>
</dbReference>
<evidence type="ECO:0000313" key="10">
    <source>
        <dbReference type="Proteomes" id="UP000030341"/>
    </source>
</evidence>
<feature type="transmembrane region" description="Helical" evidence="7">
    <location>
        <begin position="12"/>
        <end position="32"/>
    </location>
</feature>
<dbReference type="STRING" id="1348114.OM33_19235"/>
<keyword evidence="4 7" id="KW-0812">Transmembrane</keyword>
<feature type="domain" description="Mce/MlaD" evidence="8">
    <location>
        <begin position="154"/>
        <end position="217"/>
    </location>
</feature>
<evidence type="ECO:0000256" key="7">
    <source>
        <dbReference type="SAM" id="Phobius"/>
    </source>
</evidence>
<evidence type="ECO:0000256" key="3">
    <source>
        <dbReference type="ARBA" id="ARBA00022519"/>
    </source>
</evidence>
<dbReference type="Pfam" id="PF02470">
    <property type="entry name" value="MlaD"/>
    <property type="match status" value="3"/>
</dbReference>
<keyword evidence="3" id="KW-0997">Cell inner membrane</keyword>
<evidence type="ECO:0000256" key="2">
    <source>
        <dbReference type="ARBA" id="ARBA00022475"/>
    </source>
</evidence>